<organism evidence="1 2">
    <name type="scientific">Hyalomma asiaticum</name>
    <name type="common">Tick</name>
    <dbReference type="NCBI Taxonomy" id="266040"/>
    <lineage>
        <taxon>Eukaryota</taxon>
        <taxon>Metazoa</taxon>
        <taxon>Ecdysozoa</taxon>
        <taxon>Arthropoda</taxon>
        <taxon>Chelicerata</taxon>
        <taxon>Arachnida</taxon>
        <taxon>Acari</taxon>
        <taxon>Parasitiformes</taxon>
        <taxon>Ixodida</taxon>
        <taxon>Ixodoidea</taxon>
        <taxon>Ixodidae</taxon>
        <taxon>Hyalomminae</taxon>
        <taxon>Hyalomma</taxon>
    </lineage>
</organism>
<gene>
    <name evidence="1" type="ORF">HPB50_008797</name>
</gene>
<dbReference type="EMBL" id="CM023481">
    <property type="protein sequence ID" value="KAH6945507.1"/>
    <property type="molecule type" value="Genomic_DNA"/>
</dbReference>
<name>A0ACB7TGR1_HYAAI</name>
<evidence type="ECO:0000313" key="1">
    <source>
        <dbReference type="EMBL" id="KAH6945507.1"/>
    </source>
</evidence>
<reference evidence="1" key="1">
    <citation type="submission" date="2020-05" db="EMBL/GenBank/DDBJ databases">
        <title>Large-scale comparative analyses of tick genomes elucidate their genetic diversity and vector capacities.</title>
        <authorList>
            <person name="Jia N."/>
            <person name="Wang J."/>
            <person name="Shi W."/>
            <person name="Du L."/>
            <person name="Sun Y."/>
            <person name="Zhan W."/>
            <person name="Jiang J."/>
            <person name="Wang Q."/>
            <person name="Zhang B."/>
            <person name="Ji P."/>
            <person name="Sakyi L.B."/>
            <person name="Cui X."/>
            <person name="Yuan T."/>
            <person name="Jiang B."/>
            <person name="Yang W."/>
            <person name="Lam T.T.-Y."/>
            <person name="Chang Q."/>
            <person name="Ding S."/>
            <person name="Wang X."/>
            <person name="Zhu J."/>
            <person name="Ruan X."/>
            <person name="Zhao L."/>
            <person name="Wei J."/>
            <person name="Que T."/>
            <person name="Du C."/>
            <person name="Cheng J."/>
            <person name="Dai P."/>
            <person name="Han X."/>
            <person name="Huang E."/>
            <person name="Gao Y."/>
            <person name="Liu J."/>
            <person name="Shao H."/>
            <person name="Ye R."/>
            <person name="Li L."/>
            <person name="Wei W."/>
            <person name="Wang X."/>
            <person name="Wang C."/>
            <person name="Yang T."/>
            <person name="Huo Q."/>
            <person name="Li W."/>
            <person name="Guo W."/>
            <person name="Chen H."/>
            <person name="Zhou L."/>
            <person name="Ni X."/>
            <person name="Tian J."/>
            <person name="Zhou Y."/>
            <person name="Sheng Y."/>
            <person name="Liu T."/>
            <person name="Pan Y."/>
            <person name="Xia L."/>
            <person name="Li J."/>
            <person name="Zhao F."/>
            <person name="Cao W."/>
        </authorList>
    </citation>
    <scope>NUCLEOTIDE SEQUENCE</scope>
    <source>
        <strain evidence="1">Hyas-2018</strain>
    </source>
</reference>
<proteinExistence type="predicted"/>
<keyword evidence="2" id="KW-1185">Reference proteome</keyword>
<evidence type="ECO:0000313" key="2">
    <source>
        <dbReference type="Proteomes" id="UP000821845"/>
    </source>
</evidence>
<protein>
    <submittedName>
        <fullName evidence="1">Uncharacterized protein</fullName>
    </submittedName>
</protein>
<sequence length="126" mass="14378">MRKPISVEKLVAIGLYRLCSSAEDRTITYLFGIGPFTVNIVYREFKRAVVGIVESVWVHMPRTEDMTEHMRECYAVTGFPQAMGELDGCHFGISPPKKDAVDYNDKGWYIIIYCWQSWSTTAASDI</sequence>
<comment type="caution">
    <text evidence="1">The sequence shown here is derived from an EMBL/GenBank/DDBJ whole genome shotgun (WGS) entry which is preliminary data.</text>
</comment>
<accession>A0ACB7TGR1</accession>
<dbReference type="Proteomes" id="UP000821845">
    <property type="component" value="Chromosome 1"/>
</dbReference>